<feature type="compositionally biased region" description="Basic and acidic residues" evidence="6">
    <location>
        <begin position="367"/>
        <end position="380"/>
    </location>
</feature>
<dbReference type="PANTHER" id="PTHR13234">
    <property type="entry name" value="GAMMA-INTERFERON INDUCIBLE LYSOSOMAL THIOL REDUCTASE GILT"/>
    <property type="match status" value="1"/>
</dbReference>
<gene>
    <name evidence="8" type="ORF">CSUI_006954</name>
</gene>
<dbReference type="VEuPathDB" id="ToxoDB:CSUI_006954"/>
<organism evidence="8 9">
    <name type="scientific">Cystoisospora suis</name>
    <dbReference type="NCBI Taxonomy" id="483139"/>
    <lineage>
        <taxon>Eukaryota</taxon>
        <taxon>Sar</taxon>
        <taxon>Alveolata</taxon>
        <taxon>Apicomplexa</taxon>
        <taxon>Conoidasida</taxon>
        <taxon>Coccidia</taxon>
        <taxon>Eucoccidiorida</taxon>
        <taxon>Eimeriorina</taxon>
        <taxon>Sarcocystidae</taxon>
        <taxon>Cystoisospora</taxon>
    </lineage>
</organism>
<accession>A0A2C6KS99</accession>
<keyword evidence="7" id="KW-1133">Transmembrane helix</keyword>
<evidence type="ECO:0000256" key="3">
    <source>
        <dbReference type="ARBA" id="ARBA00022525"/>
    </source>
</evidence>
<dbReference type="Proteomes" id="UP000221165">
    <property type="component" value="Unassembled WGS sequence"/>
</dbReference>
<feature type="transmembrane region" description="Helical" evidence="7">
    <location>
        <begin position="6"/>
        <end position="24"/>
    </location>
</feature>
<dbReference type="GO" id="GO:0016671">
    <property type="term" value="F:oxidoreductase activity, acting on a sulfur group of donors, disulfide as acceptor"/>
    <property type="evidence" value="ECO:0007669"/>
    <property type="project" value="InterPro"/>
</dbReference>
<evidence type="ECO:0000313" key="8">
    <source>
        <dbReference type="EMBL" id="PHJ19222.1"/>
    </source>
</evidence>
<evidence type="ECO:0000256" key="4">
    <source>
        <dbReference type="ARBA" id="ARBA00022729"/>
    </source>
</evidence>
<evidence type="ECO:0000256" key="2">
    <source>
        <dbReference type="ARBA" id="ARBA00005679"/>
    </source>
</evidence>
<dbReference type="GeneID" id="94430315"/>
<comment type="subcellular location">
    <subcellularLocation>
        <location evidence="1">Secreted</location>
    </subcellularLocation>
</comment>
<keyword evidence="4" id="KW-0732">Signal</keyword>
<evidence type="ECO:0000313" key="9">
    <source>
        <dbReference type="Proteomes" id="UP000221165"/>
    </source>
</evidence>
<evidence type="ECO:0000256" key="5">
    <source>
        <dbReference type="ARBA" id="ARBA00023180"/>
    </source>
</evidence>
<feature type="region of interest" description="Disordered" evidence="6">
    <location>
        <begin position="401"/>
        <end position="438"/>
    </location>
</feature>
<feature type="compositionally biased region" description="Low complexity" evidence="6">
    <location>
        <begin position="331"/>
        <end position="345"/>
    </location>
</feature>
<dbReference type="OrthoDB" id="346672at2759"/>
<feature type="compositionally biased region" description="Basic and acidic residues" evidence="6">
    <location>
        <begin position="417"/>
        <end position="432"/>
    </location>
</feature>
<comment type="caution">
    <text evidence="8">The sequence shown here is derived from an EMBL/GenBank/DDBJ whole genome shotgun (WGS) entry which is preliminary data.</text>
</comment>
<keyword evidence="7" id="KW-0812">Transmembrane</keyword>
<dbReference type="RefSeq" id="XP_067920924.1">
    <property type="nucleotide sequence ID" value="XM_068067104.1"/>
</dbReference>
<keyword evidence="9" id="KW-1185">Reference proteome</keyword>
<dbReference type="InterPro" id="IPR004911">
    <property type="entry name" value="Interferon-induced_GILT"/>
</dbReference>
<feature type="region of interest" description="Disordered" evidence="6">
    <location>
        <begin position="362"/>
        <end position="386"/>
    </location>
</feature>
<protein>
    <submittedName>
        <fullName evidence="8">Interferon gamma-inducible protein</fullName>
    </submittedName>
</protein>
<feature type="region of interest" description="Disordered" evidence="6">
    <location>
        <begin position="324"/>
        <end position="345"/>
    </location>
</feature>
<keyword evidence="3" id="KW-0964">Secreted</keyword>
<dbReference type="Pfam" id="PF03227">
    <property type="entry name" value="GILT"/>
    <property type="match status" value="1"/>
</dbReference>
<evidence type="ECO:0000256" key="6">
    <source>
        <dbReference type="SAM" id="MobiDB-lite"/>
    </source>
</evidence>
<dbReference type="EMBL" id="MIGC01003582">
    <property type="protein sequence ID" value="PHJ19222.1"/>
    <property type="molecule type" value="Genomic_DNA"/>
</dbReference>
<reference evidence="8 9" key="1">
    <citation type="journal article" date="2017" name="Int. J. Parasitol.">
        <title>The genome of the protozoan parasite Cystoisospora suis and a reverse vaccinology approach to identify vaccine candidates.</title>
        <authorList>
            <person name="Palmieri N."/>
            <person name="Shrestha A."/>
            <person name="Ruttkowski B."/>
            <person name="Beck T."/>
            <person name="Vogl C."/>
            <person name="Tomley F."/>
            <person name="Blake D.P."/>
            <person name="Joachim A."/>
        </authorList>
    </citation>
    <scope>NUCLEOTIDE SEQUENCE [LARGE SCALE GENOMIC DNA]</scope>
    <source>
        <strain evidence="8 9">Wien I</strain>
    </source>
</reference>
<dbReference type="PANTHER" id="PTHR13234:SF8">
    <property type="entry name" value="GAMMA-INTERFERON-INDUCIBLE LYSOSOMAL THIOL REDUCTASE"/>
    <property type="match status" value="1"/>
</dbReference>
<evidence type="ECO:0000256" key="1">
    <source>
        <dbReference type="ARBA" id="ARBA00004613"/>
    </source>
</evidence>
<name>A0A2C6KS99_9APIC</name>
<comment type="similarity">
    <text evidence="2">Belongs to the GILT family.</text>
</comment>
<evidence type="ECO:0000256" key="7">
    <source>
        <dbReference type="SAM" id="Phobius"/>
    </source>
</evidence>
<dbReference type="GO" id="GO:0005576">
    <property type="term" value="C:extracellular region"/>
    <property type="evidence" value="ECO:0007669"/>
    <property type="project" value="UniProtKB-SubCell"/>
</dbReference>
<dbReference type="AlphaFoldDB" id="A0A2C6KS99"/>
<keyword evidence="5" id="KW-0325">Glycoprotein</keyword>
<proteinExistence type="inferred from homology"/>
<feature type="non-terminal residue" evidence="8">
    <location>
        <position position="1"/>
    </location>
</feature>
<keyword evidence="7" id="KW-0472">Membrane</keyword>
<sequence length="606" mass="66564">GNNVAALFGWICPTAVFLCFGTRFSSVLPSYFQALVCTFRLSLNSVVSFSFVADQRERLLSSFLKNAKEDRVTQIHVSGPGFEKPRELPSPCLTFLFLRLRGPCVALFSYPPGARLASPWFPFYFTMAIAPLSLASLRSWKERRAGRVLGSFLLLFLIPLLGECTGDRQESVSASDGVAPQQQTVINVYYEAQCPFSYKWFKEQLAPLVEAVSPAVLQSAGISIVPVPYGNTEEIPNDQGGYDYRCQHGATECYLNEVQACGLYTIGINNISSWLPWLLCVEETSAFPENSSSDSSSFSVRRKPQPLLLGGRLIKGLLSSTAKHQQDLSKDSSSSSSSSGFEDSSLPSEGVAYSLLELSSASSVGGKSEEENTKKERETSDGLDMSRVSAFQKLLRSRLQMKQEEKQGEGGDLVNMKNEDGSLKEKEKRKEDEEGQLSSSLLLQFQQNKRGSGEGSVYDWVTCPAGEGAQSVINSLLILACTETEQGDNLIHLAGQATGDHDYVPWVLINGKHSEAAEKDLGCALCDALDLSQVPEALKAWCTNKKEVTGGCPSSMHASDEEGEKEDRCYVNDGDKKYNWVIRDGRLFPSEPQQALNLRIARQKEA</sequence>